<reference evidence="2 3" key="1">
    <citation type="submission" date="2022-08" db="EMBL/GenBank/DDBJ databases">
        <title>Bacterial and archaeal communities from various locations to study Microbial Dark Matter (Phase II).</title>
        <authorList>
            <person name="Stepanauskas R."/>
        </authorList>
    </citation>
    <scope>NUCLEOTIDE SEQUENCE [LARGE SCALE GENOMIC DNA]</scope>
    <source>
        <strain evidence="2 3">PD1</strain>
    </source>
</reference>
<accession>A0ABT2ELD7</accession>
<dbReference type="Gene3D" id="3.90.320.10">
    <property type="match status" value="1"/>
</dbReference>
<comment type="caution">
    <text evidence="2">The sequence shown here is derived from an EMBL/GenBank/DDBJ whole genome shotgun (WGS) entry which is preliminary data.</text>
</comment>
<evidence type="ECO:0000313" key="3">
    <source>
        <dbReference type="Proteomes" id="UP001204798"/>
    </source>
</evidence>
<gene>
    <name evidence="2" type="ORF">M2350_001152</name>
</gene>
<feature type="domain" description="PD-(D/E)XK endonuclease-like" evidence="1">
    <location>
        <begin position="46"/>
        <end position="238"/>
    </location>
</feature>
<dbReference type="RefSeq" id="WP_259094787.1">
    <property type="nucleotide sequence ID" value="NZ_CP130454.1"/>
</dbReference>
<name>A0ABT2ELD7_9BACT</name>
<proteinExistence type="predicted"/>
<organism evidence="2 3">
    <name type="scientific">Candidatus Fervidibacter sacchari</name>
    <dbReference type="NCBI Taxonomy" id="1448929"/>
    <lineage>
        <taxon>Bacteria</taxon>
        <taxon>Candidatus Fervidibacterota</taxon>
        <taxon>Candidatus Fervidibacter</taxon>
    </lineage>
</organism>
<dbReference type="InterPro" id="IPR038726">
    <property type="entry name" value="PDDEXK_AddAB-type"/>
</dbReference>
<evidence type="ECO:0000259" key="1">
    <source>
        <dbReference type="Pfam" id="PF12705"/>
    </source>
</evidence>
<dbReference type="EMBL" id="JANUCP010000002">
    <property type="protein sequence ID" value="MCS3918752.1"/>
    <property type="molecule type" value="Genomic_DNA"/>
</dbReference>
<evidence type="ECO:0000313" key="2">
    <source>
        <dbReference type="EMBL" id="MCS3918752.1"/>
    </source>
</evidence>
<sequence length="251" mass="28154">MAEVRISARDLGQVLLDNFCERCFWLTKKFPLGQNHPFASPMPGIVSQADTYIKRVVNTHLQKTGSLPSWLTNALNGSFSGLNFQSVRHVNLAKWQIRLFDAPCVLAGEADAIWEFPDGCWFIADYKMASLTQTQERLLPLYRAQLNAYAFLAQKLQKKTVVGLALIYFEPEHNAQTIADPALLLRTKEQLMLGFKCTVVPVDLQSPEWVEDLCRQVFSILSSATPPTGKQGCQGCQVLSDWLKSIGKHLP</sequence>
<dbReference type="Proteomes" id="UP001204798">
    <property type="component" value="Unassembled WGS sequence"/>
</dbReference>
<protein>
    <recommendedName>
        <fullName evidence="1">PD-(D/E)XK endonuclease-like domain-containing protein</fullName>
    </recommendedName>
</protein>
<keyword evidence="3" id="KW-1185">Reference proteome</keyword>
<dbReference type="InterPro" id="IPR011604">
    <property type="entry name" value="PDDEXK-like_dom_sf"/>
</dbReference>
<dbReference type="Pfam" id="PF12705">
    <property type="entry name" value="PDDEXK_1"/>
    <property type="match status" value="1"/>
</dbReference>